<dbReference type="RefSeq" id="WP_079576126.1">
    <property type="nucleotide sequence ID" value="NZ_FUZQ01000007.1"/>
</dbReference>
<organism evidence="1 2">
    <name type="scientific">Krasilnikoviella flava</name>
    <dbReference type="NCBI Taxonomy" id="526729"/>
    <lineage>
        <taxon>Bacteria</taxon>
        <taxon>Bacillati</taxon>
        <taxon>Actinomycetota</taxon>
        <taxon>Actinomycetes</taxon>
        <taxon>Micrococcales</taxon>
        <taxon>Promicromonosporaceae</taxon>
        <taxon>Krasilnikoviella</taxon>
    </lineage>
</organism>
<dbReference type="InterPro" id="IPR012349">
    <property type="entry name" value="Split_barrel_FMN-bd"/>
</dbReference>
<dbReference type="AlphaFoldDB" id="A0A1T5LQU1"/>
<gene>
    <name evidence="1" type="ORF">SAMN04324258_3785</name>
</gene>
<sequence>MPVPPAVAKATKRFNPYALKVSSRVPPWVTLHHVGRKSGREYHTPVVAFAARAPIDTRVAQPGDPVEIGEYRDVLVLTPLPWGPDVDWCRNVRAAGSYRLTRKGVDYRADQLRVVDAAEARGLLGGFVGTASGLVGIQQFLVGRLRRLRTGASA</sequence>
<dbReference type="Proteomes" id="UP000189777">
    <property type="component" value="Unassembled WGS sequence"/>
</dbReference>
<proteinExistence type="predicted"/>
<dbReference type="STRING" id="526729.SAMN04324258_3785"/>
<dbReference type="EMBL" id="FUZQ01000007">
    <property type="protein sequence ID" value="SKC78353.1"/>
    <property type="molecule type" value="Genomic_DNA"/>
</dbReference>
<protein>
    <recommendedName>
        <fullName evidence="3">Deazaflavin-dependent oxidoreductase, nitroreductase family</fullName>
    </recommendedName>
</protein>
<keyword evidence="2" id="KW-1185">Reference proteome</keyword>
<evidence type="ECO:0000313" key="1">
    <source>
        <dbReference type="EMBL" id="SKC78353.1"/>
    </source>
</evidence>
<accession>A0A1T5LQU1</accession>
<evidence type="ECO:0008006" key="3">
    <source>
        <dbReference type="Google" id="ProtNLM"/>
    </source>
</evidence>
<evidence type="ECO:0000313" key="2">
    <source>
        <dbReference type="Proteomes" id="UP000189777"/>
    </source>
</evidence>
<dbReference type="Gene3D" id="2.30.110.10">
    <property type="entry name" value="Electron Transport, Fmn-binding Protein, Chain A"/>
    <property type="match status" value="1"/>
</dbReference>
<reference evidence="1 2" key="1">
    <citation type="submission" date="2017-02" db="EMBL/GenBank/DDBJ databases">
        <authorList>
            <person name="Peterson S.W."/>
        </authorList>
    </citation>
    <scope>NUCLEOTIDE SEQUENCE [LARGE SCALE GENOMIC DNA]</scope>
    <source>
        <strain evidence="1 2">DSM 21481</strain>
    </source>
</reference>
<name>A0A1T5LQU1_9MICO</name>
<dbReference type="OrthoDB" id="3778270at2"/>